<dbReference type="EMBL" id="CABFVH010000007">
    <property type="protein sequence ID" value="VUF11954.1"/>
    <property type="molecule type" value="Genomic_DNA"/>
</dbReference>
<evidence type="ECO:0000313" key="1">
    <source>
        <dbReference type="EMBL" id="GJD54956.1"/>
    </source>
</evidence>
<reference evidence="1" key="3">
    <citation type="submission" date="2021-08" db="EMBL/GenBank/DDBJ databases">
        <authorList>
            <person name="Tani A."/>
            <person name="Ola A."/>
            <person name="Ogura Y."/>
            <person name="Katsura K."/>
            <person name="Hayashi T."/>
        </authorList>
    </citation>
    <scope>NUCLEOTIDE SEQUENCE</scope>
    <source>
        <strain evidence="1">DSM 22415</strain>
    </source>
</reference>
<gene>
    <name evidence="1" type="ORF">IFDJLNFL_0837</name>
    <name evidence="2" type="ORF">MTDSW087_01641</name>
</gene>
<sequence length="56" mass="6747">MLQLLQWLFFGHVHKWKTLRDVPLAELDYSGREVVTGRRYVQQCEHCGKVIQRDFD</sequence>
<reference evidence="2 3" key="1">
    <citation type="submission" date="2019-06" db="EMBL/GenBank/DDBJ databases">
        <authorList>
            <person name="Rodrigo-Torres L."/>
            <person name="Arahal R. D."/>
            <person name="Lucena T."/>
        </authorList>
    </citation>
    <scope>NUCLEOTIDE SEQUENCE [LARGE SCALE GENOMIC DNA]</scope>
    <source>
        <strain evidence="2 3">SW08-7</strain>
    </source>
</reference>
<name>A0A564FVR2_9HYPH</name>
<dbReference type="EMBL" id="BPQI01000017">
    <property type="protein sequence ID" value="GJD54956.1"/>
    <property type="molecule type" value="Genomic_DNA"/>
</dbReference>
<reference evidence="1" key="2">
    <citation type="journal article" date="2021" name="Front. Microbiol.">
        <title>Comprehensive Comparative Genomics and Phenotyping of Methylobacterium Species.</title>
        <authorList>
            <person name="Alessa O."/>
            <person name="Ogura Y."/>
            <person name="Fujitani Y."/>
            <person name="Takami H."/>
            <person name="Hayashi T."/>
            <person name="Sahin N."/>
            <person name="Tani A."/>
        </authorList>
    </citation>
    <scope>NUCLEOTIDE SEQUENCE</scope>
    <source>
        <strain evidence="1">DSM 22415</strain>
    </source>
</reference>
<protein>
    <submittedName>
        <fullName evidence="2">Uncharacterized protein</fullName>
    </submittedName>
</protein>
<dbReference type="AlphaFoldDB" id="A0A564FVR2"/>
<evidence type="ECO:0000313" key="4">
    <source>
        <dbReference type="Proteomes" id="UP001055303"/>
    </source>
</evidence>
<evidence type="ECO:0000313" key="2">
    <source>
        <dbReference type="EMBL" id="VUF11954.1"/>
    </source>
</evidence>
<dbReference type="RefSeq" id="WP_186383781.1">
    <property type="nucleotide sequence ID" value="NZ_BPQI01000017.1"/>
</dbReference>
<organism evidence="2 3">
    <name type="scientific">Methylobacterium dankookense</name>
    <dbReference type="NCBI Taxonomy" id="560405"/>
    <lineage>
        <taxon>Bacteria</taxon>
        <taxon>Pseudomonadati</taxon>
        <taxon>Pseudomonadota</taxon>
        <taxon>Alphaproteobacteria</taxon>
        <taxon>Hyphomicrobiales</taxon>
        <taxon>Methylobacteriaceae</taxon>
        <taxon>Methylobacterium</taxon>
    </lineage>
</organism>
<proteinExistence type="predicted"/>
<evidence type="ECO:0000313" key="3">
    <source>
        <dbReference type="Proteomes" id="UP000401717"/>
    </source>
</evidence>
<dbReference type="Proteomes" id="UP001055303">
    <property type="component" value="Unassembled WGS sequence"/>
</dbReference>
<accession>A0A564FVR2</accession>
<keyword evidence="4" id="KW-1185">Reference proteome</keyword>
<dbReference type="Proteomes" id="UP000401717">
    <property type="component" value="Unassembled WGS sequence"/>
</dbReference>